<reference evidence="9 10" key="3">
    <citation type="submission" date="2017-10" db="EMBL/GenBank/DDBJ databases">
        <title>Consistent, comparative and evidence-based genome annotation and re-annotation for the closely-related species, Cryptosporidium parvum, C. hominis and C. tyzzeri.</title>
        <authorList>
            <person name="Baptista R.P."/>
            <person name="Li Y."/>
            <person name="Sateriale A."/>
            <person name="Striepen B."/>
            <person name="Kissinger J.C."/>
        </authorList>
    </citation>
    <scope>NUCLEOTIDE SEQUENCE [LARGE SCALE GENOMIC DNA]</scope>
    <source>
        <strain evidence="9">30976</strain>
    </source>
</reference>
<dbReference type="InterPro" id="IPR050699">
    <property type="entry name" value="RNA-DNA_Helicase"/>
</dbReference>
<keyword evidence="10" id="KW-1185">Reference proteome</keyword>
<dbReference type="FunFam" id="3.40.50.300:FF:000190">
    <property type="entry name" value="ATP-dependent RNA helicase"/>
    <property type="match status" value="1"/>
</dbReference>
<dbReference type="SMART" id="SM01142">
    <property type="entry name" value="DSHCT"/>
    <property type="match status" value="1"/>
</dbReference>
<dbReference type="GO" id="GO:0055087">
    <property type="term" value="C:Ski complex"/>
    <property type="evidence" value="ECO:0007669"/>
    <property type="project" value="TreeGrafter"/>
</dbReference>
<dbReference type="Pfam" id="PF00271">
    <property type="entry name" value="Helicase_C"/>
    <property type="match status" value="1"/>
</dbReference>
<organism evidence="8">
    <name type="scientific">Cryptosporidium hominis</name>
    <dbReference type="NCBI Taxonomy" id="237895"/>
    <lineage>
        <taxon>Eukaryota</taxon>
        <taxon>Sar</taxon>
        <taxon>Alveolata</taxon>
        <taxon>Apicomplexa</taxon>
        <taxon>Conoidasida</taxon>
        <taxon>Coccidia</taxon>
        <taxon>Eucoccidiorida</taxon>
        <taxon>Eimeriorina</taxon>
        <taxon>Cryptosporidiidae</taxon>
        <taxon>Cryptosporidium</taxon>
    </lineage>
</organism>
<sequence length="1456" mass="168162">MFANQDDFWTSDEEEEEEEEVEEEEVEEEEVEEEEVEGEEVEGEEVEGEEDKDEEKNDQNNDLDMVEEKVSRISLKEGKEREENGEEEERKKKKGLIRKKWSIEDERDVSDFREIIGYEPFKKEDLDDSEDLENVVLKYPYELDDFQKRAVINIHNGDHVLVAAHTSAGKTAVAEYAIELANKNGRKAIYTSPIKALSSQKYREFLNRFREYPAHSSFTQRNRIGIITGDVSINPDAQCVIMTTEILRTMLYRNDPCIEQIQTVIFDEVHYINDLERGVVWEEVLILLDPKVQLVLLSATIPNYIEFANWIGRIKQNTVYCIRTLHRPVPLKHYLYIYEKCFQIMDENNKFNINGYKEMLDFIKTSKSKKSISSLKSKVSKLSSSISKANSSQEIQSQEDPNQEDPSQEDQSQEDQSQEDQSQETQSQETQSQEDQSQEDQSQEDQSQEDQSQEAKVEDNNIAMLRISTINKQISSSAGAKGGSGGILSSAETKFKTEVYRLQVFLKLLEKNDQLPVILFGFSRRKVEQLATNLPNLNFLYNHNEKSNVITFIKESTSKLNELDQKIPQLLQCKELALRGIGIHHSGMLPIIKEMTEILFTRGLIKVLFATETISMGINCPARSIVFTSIKKYDGRKNRILLSSEYTQMSGRAGRRGIDTFGNVFIFNSSHETIPECIDIVKMMLNTYLPVQSKFRLTYQMILQLSCRHSLKIEDMMTKSFKEMFRSINLPIFHRNLNRKLKRHQIILSKLHSILESYNSNLVISNYNQRNTNQNINQKDEFQFESDSESLLNIINGLISTIETSNLISGQLFQKLCNSSINKNILSQKILNPGRLILFNSFYLTGKSLPMFANILEYNPTSTLSSIIVYSQEFIDFQLSSNNYLSKNIMDGNNNNNNNNKGIGDSNNDIQFYDVVEESIQNYQNSNKNRQISVVQNLIDLDRSKKNNNQRNSSSSYSSKNSTTINLIHYSTFNSQKLLISTSLYNDTNIIEINPLFKNINNYYIFQNVPLELFMFIFDFNASATNNQTNLLKSINFKDISILHNIAILLKNSVQDFLSNQNSMNNMNGNCNNSLKNNNLGNSGINPNIAPKPKNKNNKKGMKVNLFEFISHQEQQNQQLNTNRGNITEYSSSSSSSNIPENWPKLLPISKTLKSIEIEYYELLQRYNDLFPEFVNNHIFKNCYSFIIEENNNHNDNNDNNTMIQLVVELNKLDHEISIYKHFINDESLDDYPEMKLKIQLLIEKGFLNENLTITTKGRIASELLTSDELTLIEILLNGMLHKLNNIHEITAILSCFVFPEKMESLSNSNTNTNNNNNNSILGIDRPSLPSVELLNAHDELINIHTDYEKTHYKHQINLDTEHFWSLCNDKFMLIAYKWSNKESLKEIMEFVHNSEMNLHEGTIVRTILRLDELVRKLIIAAKMMGDKILEEKLCLIHENIARDIIFMTSLYFNSN</sequence>
<dbReference type="VEuPathDB" id="CryptoDB:ChTU502y2012_384g0225"/>
<dbReference type="PROSITE" id="PS51194">
    <property type="entry name" value="HELICASE_CTER"/>
    <property type="match status" value="1"/>
</dbReference>
<feature type="compositionally biased region" description="Basic and acidic residues" evidence="5">
    <location>
        <begin position="66"/>
        <end position="82"/>
    </location>
</feature>
<dbReference type="InterPro" id="IPR027417">
    <property type="entry name" value="P-loop_NTPase"/>
</dbReference>
<dbReference type="EMBL" id="LN877949">
    <property type="protein sequence ID" value="CUV04844.1"/>
    <property type="molecule type" value="Genomic_DNA"/>
</dbReference>
<dbReference type="PANTHER" id="PTHR12131:SF1">
    <property type="entry name" value="ATP-DEPENDENT RNA HELICASE SUPV3L1, MITOCHONDRIAL-RELATED"/>
    <property type="match status" value="1"/>
</dbReference>
<reference evidence="8" key="2">
    <citation type="submission" date="2015-08" db="EMBL/GenBank/DDBJ databases">
        <authorList>
            <person name="Babu N.S."/>
            <person name="Beckwith C.J."/>
            <person name="Beseler K.G."/>
            <person name="Brison A."/>
            <person name="Carone J.V."/>
            <person name="Caskin T.P."/>
            <person name="Diamond M."/>
            <person name="Durham M.E."/>
            <person name="Foxe J.M."/>
            <person name="Go M."/>
            <person name="Henderson B.A."/>
            <person name="Jones I.B."/>
            <person name="McGettigan J.A."/>
            <person name="Micheletti S.J."/>
            <person name="Nasrallah M.E."/>
            <person name="Ortiz D."/>
            <person name="Piller C.R."/>
            <person name="Privatt S.R."/>
            <person name="Schneider S.L."/>
            <person name="Sharp S."/>
            <person name="Smith T.C."/>
            <person name="Stanton J.D."/>
            <person name="Ullery H.E."/>
            <person name="Wilson R.J."/>
            <person name="Serrano M.G."/>
            <person name="Buck G."/>
            <person name="Lee V."/>
            <person name="Wang Y."/>
            <person name="Carvalho R."/>
            <person name="Voegtly L."/>
            <person name="Shi R."/>
            <person name="Duckworth R."/>
            <person name="Johnson A."/>
            <person name="Loviza R."/>
            <person name="Walstead R."/>
            <person name="Shah Z."/>
            <person name="Kiflezghi M."/>
            <person name="Wade K."/>
            <person name="Ball S.L."/>
            <person name="Bradley K.W."/>
            <person name="Asai D.J."/>
            <person name="Bowman C.A."/>
            <person name="Russell D.A."/>
            <person name="Pope W.H."/>
            <person name="Jacobs-Sera D."/>
            <person name="Hendrix R.W."/>
            <person name="Hatfull G.F."/>
        </authorList>
    </citation>
    <scope>NUCLEOTIDE SEQUENCE [LARGE SCALE GENOMIC DNA]</scope>
</reference>
<reference evidence="9 10" key="1">
    <citation type="submission" date="2014-11" db="EMBL/GenBank/DDBJ databases">
        <title>Comparative genomic analysis of Cryptosporidium hominis reveals occurrence of genetic recombination in virulent subtypes.</title>
        <authorList>
            <person name="Guo Y."/>
            <person name="Tang K."/>
            <person name="Frace M."/>
            <person name="Li N."/>
            <person name="Roellig D.M."/>
            <person name="Sammons S."/>
            <person name="Knipe K."/>
            <person name="Rowe L."/>
            <person name="Feng Y."/>
            <person name="Xiao L."/>
        </authorList>
    </citation>
    <scope>NUCLEOTIDE SEQUENCE [LARGE SCALE GENOMIC DNA]</scope>
    <source>
        <strain evidence="9">30976</strain>
    </source>
</reference>
<dbReference type="PANTHER" id="PTHR12131">
    <property type="entry name" value="ATP-DEPENDENT RNA AND DNA HELICASE"/>
    <property type="match status" value="1"/>
</dbReference>
<dbReference type="InterPro" id="IPR011545">
    <property type="entry name" value="DEAD/DEAH_box_helicase_dom"/>
</dbReference>
<dbReference type="Proteomes" id="UP000199752">
    <property type="component" value="Chromosome 3"/>
</dbReference>
<evidence type="ECO:0000256" key="5">
    <source>
        <dbReference type="SAM" id="MobiDB-lite"/>
    </source>
</evidence>
<dbReference type="Gene3D" id="3.40.50.300">
    <property type="entry name" value="P-loop containing nucleotide triphosphate hydrolases"/>
    <property type="match status" value="2"/>
</dbReference>
<dbReference type="InterPro" id="IPR001650">
    <property type="entry name" value="Helicase_C-like"/>
</dbReference>
<evidence type="ECO:0000259" key="7">
    <source>
        <dbReference type="PROSITE" id="PS51194"/>
    </source>
</evidence>
<feature type="compositionally biased region" description="Acidic residues" evidence="5">
    <location>
        <begin position="9"/>
        <end position="53"/>
    </location>
</feature>
<dbReference type="GO" id="GO:0005524">
    <property type="term" value="F:ATP binding"/>
    <property type="evidence" value="ECO:0007669"/>
    <property type="project" value="UniProtKB-KW"/>
</dbReference>
<dbReference type="SMART" id="SM00487">
    <property type="entry name" value="DEXDc"/>
    <property type="match status" value="1"/>
</dbReference>
<dbReference type="Proteomes" id="UP001429100">
    <property type="component" value="Unassembled WGS sequence"/>
</dbReference>
<feature type="compositionally biased region" description="Acidic residues" evidence="5">
    <location>
        <begin position="401"/>
        <end position="422"/>
    </location>
</feature>
<protein>
    <submittedName>
        <fullName evidence="9">mRNA translation inhibitor SKI2 SFII helicase</fullName>
    </submittedName>
</protein>
<feature type="compositionally biased region" description="Acidic residues" evidence="5">
    <location>
        <begin position="436"/>
        <end position="452"/>
    </location>
</feature>
<keyword evidence="2" id="KW-0378">Hydrolase</keyword>
<evidence type="ECO:0000259" key="6">
    <source>
        <dbReference type="PROSITE" id="PS51192"/>
    </source>
</evidence>
<dbReference type="EMBL" id="JTAI01000024">
    <property type="protein sequence ID" value="PPS92481.1"/>
    <property type="molecule type" value="Genomic_DNA"/>
</dbReference>
<dbReference type="VEuPathDB" id="CryptoDB:Chro.30042"/>
<dbReference type="InterPro" id="IPR012961">
    <property type="entry name" value="Ski2/MTR4_C"/>
</dbReference>
<dbReference type="Pfam" id="PF08148">
    <property type="entry name" value="DSHCT"/>
    <property type="match status" value="1"/>
</dbReference>
<dbReference type="GO" id="GO:0003676">
    <property type="term" value="F:nucleic acid binding"/>
    <property type="evidence" value="ECO:0007669"/>
    <property type="project" value="InterPro"/>
</dbReference>
<feature type="region of interest" description="Disordered" evidence="5">
    <location>
        <begin position="386"/>
        <end position="459"/>
    </location>
</feature>
<gene>
    <name evidence="8" type="ORF">CHUDEA3_280</name>
    <name evidence="9" type="ORF">GY17_00003922</name>
</gene>
<keyword evidence="3" id="KW-0347">Helicase</keyword>
<feature type="domain" description="Helicase ATP-binding" evidence="6">
    <location>
        <begin position="151"/>
        <end position="319"/>
    </location>
</feature>
<name>A0A0S4TC42_CRYHO</name>
<feature type="region of interest" description="Disordered" evidence="5">
    <location>
        <begin position="1"/>
        <end position="91"/>
    </location>
</feature>
<keyword evidence="1" id="KW-0547">Nucleotide-binding</keyword>
<evidence type="ECO:0000256" key="4">
    <source>
        <dbReference type="ARBA" id="ARBA00022840"/>
    </source>
</evidence>
<evidence type="ECO:0000256" key="2">
    <source>
        <dbReference type="ARBA" id="ARBA00022801"/>
    </source>
</evidence>
<dbReference type="SMART" id="SM00490">
    <property type="entry name" value="HELICc"/>
    <property type="match status" value="1"/>
</dbReference>
<feature type="compositionally biased region" description="Low complexity" evidence="5">
    <location>
        <begin position="423"/>
        <end position="435"/>
    </location>
</feature>
<evidence type="ECO:0000313" key="9">
    <source>
        <dbReference type="EMBL" id="PPS92481.1"/>
    </source>
</evidence>
<dbReference type="GO" id="GO:0070478">
    <property type="term" value="P:nuclear-transcribed mRNA catabolic process, 3'-5' exonucleolytic nonsense-mediated decay"/>
    <property type="evidence" value="ECO:0007669"/>
    <property type="project" value="TreeGrafter"/>
</dbReference>
<proteinExistence type="predicted"/>
<dbReference type="InterPro" id="IPR014001">
    <property type="entry name" value="Helicase_ATP-bd"/>
</dbReference>
<dbReference type="PROSITE" id="PS51192">
    <property type="entry name" value="HELICASE_ATP_BIND_1"/>
    <property type="match status" value="1"/>
</dbReference>
<dbReference type="VEuPathDB" id="CryptoDB:CHUDEA3_280"/>
<feature type="domain" description="Helicase C-terminal" evidence="7">
    <location>
        <begin position="526"/>
        <end position="703"/>
    </location>
</feature>
<dbReference type="GO" id="GO:0016787">
    <property type="term" value="F:hydrolase activity"/>
    <property type="evidence" value="ECO:0007669"/>
    <property type="project" value="UniProtKB-KW"/>
</dbReference>
<dbReference type="Gene3D" id="1.10.3380.30">
    <property type="match status" value="1"/>
</dbReference>
<evidence type="ECO:0000256" key="3">
    <source>
        <dbReference type="ARBA" id="ARBA00022806"/>
    </source>
</evidence>
<dbReference type="CDD" id="cd18795">
    <property type="entry name" value="SF2_C_Ski2"/>
    <property type="match status" value="1"/>
</dbReference>
<dbReference type="VEuPathDB" id="CryptoDB:GY17_00003922"/>
<dbReference type="SUPFAM" id="SSF52540">
    <property type="entry name" value="P-loop containing nucleoside triphosphate hydrolases"/>
    <property type="match status" value="1"/>
</dbReference>
<evidence type="ECO:0000313" key="8">
    <source>
        <dbReference type="EMBL" id="CUV04844.1"/>
    </source>
</evidence>
<dbReference type="GO" id="GO:0004386">
    <property type="term" value="F:helicase activity"/>
    <property type="evidence" value="ECO:0007669"/>
    <property type="project" value="UniProtKB-KW"/>
</dbReference>
<dbReference type="Pfam" id="PF00270">
    <property type="entry name" value="DEAD"/>
    <property type="match status" value="1"/>
</dbReference>
<evidence type="ECO:0000256" key="1">
    <source>
        <dbReference type="ARBA" id="ARBA00022741"/>
    </source>
</evidence>
<keyword evidence="4" id="KW-0067">ATP-binding</keyword>
<evidence type="ECO:0000313" key="10">
    <source>
        <dbReference type="Proteomes" id="UP001429100"/>
    </source>
</evidence>
<accession>A0A0S4TC42</accession>